<comment type="caution">
    <text evidence="1">The sequence shown here is derived from an EMBL/GenBank/DDBJ whole genome shotgun (WGS) entry which is preliminary data.</text>
</comment>
<dbReference type="RefSeq" id="WP_111318377.1">
    <property type="nucleotide sequence ID" value="NZ_BIFX01000001.1"/>
</dbReference>
<proteinExistence type="predicted"/>
<protein>
    <recommendedName>
        <fullName evidence="3">Methyltransferase family protein</fullName>
    </recommendedName>
</protein>
<evidence type="ECO:0008006" key="3">
    <source>
        <dbReference type="Google" id="ProtNLM"/>
    </source>
</evidence>
<gene>
    <name evidence="1" type="ORF">EI42_00444</name>
</gene>
<dbReference type="EMBL" id="QKUF01000001">
    <property type="protein sequence ID" value="PZW36271.1"/>
    <property type="molecule type" value="Genomic_DNA"/>
</dbReference>
<keyword evidence="2" id="KW-1185">Reference proteome</keyword>
<dbReference type="Proteomes" id="UP000248806">
    <property type="component" value="Unassembled WGS sequence"/>
</dbReference>
<evidence type="ECO:0000313" key="1">
    <source>
        <dbReference type="EMBL" id="PZW36271.1"/>
    </source>
</evidence>
<dbReference type="OrthoDB" id="150698at2"/>
<evidence type="ECO:0000313" key="2">
    <source>
        <dbReference type="Proteomes" id="UP000248806"/>
    </source>
</evidence>
<organism evidence="1 2">
    <name type="scientific">Thermosporothrix hazakensis</name>
    <dbReference type="NCBI Taxonomy" id="644383"/>
    <lineage>
        <taxon>Bacteria</taxon>
        <taxon>Bacillati</taxon>
        <taxon>Chloroflexota</taxon>
        <taxon>Ktedonobacteria</taxon>
        <taxon>Ktedonobacterales</taxon>
        <taxon>Thermosporotrichaceae</taxon>
        <taxon>Thermosporothrix</taxon>
    </lineage>
</organism>
<name>A0A326UEJ8_THEHA</name>
<accession>A0A326UEJ8</accession>
<dbReference type="AlphaFoldDB" id="A0A326UEJ8"/>
<sequence>MRIDKLSFNNAQTQGMARREWLQAHSPHHLENCVELMKQGLHLRPRSTSQATVVLGAGTCTEVPLVELCRGSEEVVLADLDYAGMRRACDEQLTAVTLRRRMRLVECDVSGLVSFNLQRIMRVQRWDEAAKRGADTLFSLAADCLERCPVPDPPEIGDLGVGDYGLVVSSLVLSQLFSYPLLDILDQIQSVAPQLLGEQERHARYQQAAQDFRLRLVTSHLHFLRSLLDKGGVVVLLSDVRGFAFMVHGTDHDAKHRRYLPLVPRRFFDLVRENFEVVEERKWDWITDLPQEGRFGRGYEVYGYVLK</sequence>
<reference evidence="1 2" key="1">
    <citation type="submission" date="2018-06" db="EMBL/GenBank/DDBJ databases">
        <title>Genomic Encyclopedia of Archaeal and Bacterial Type Strains, Phase II (KMG-II): from individual species to whole genera.</title>
        <authorList>
            <person name="Goeker M."/>
        </authorList>
    </citation>
    <scope>NUCLEOTIDE SEQUENCE [LARGE SCALE GENOMIC DNA]</scope>
    <source>
        <strain evidence="1 2">ATCC BAA-1881</strain>
    </source>
</reference>